<keyword evidence="4" id="KW-0413">Isomerase</keyword>
<dbReference type="PANTHER" id="PTHR42852">
    <property type="entry name" value="THIOL:DISULFIDE INTERCHANGE PROTEIN DSBE"/>
    <property type="match status" value="1"/>
</dbReference>
<dbReference type="InterPro" id="IPR036249">
    <property type="entry name" value="Thioredoxin-like_sf"/>
</dbReference>
<dbReference type="RefSeq" id="WP_208325827.1">
    <property type="nucleotide sequence ID" value="NZ_FOWW01000002.1"/>
</dbReference>
<feature type="region of interest" description="Disordered" evidence="1">
    <location>
        <begin position="28"/>
        <end position="60"/>
    </location>
</feature>
<evidence type="ECO:0000313" key="5">
    <source>
        <dbReference type="Proteomes" id="UP000198727"/>
    </source>
</evidence>
<dbReference type="PROSITE" id="PS51352">
    <property type="entry name" value="THIOREDOXIN_2"/>
    <property type="match status" value="1"/>
</dbReference>
<dbReference type="InterPro" id="IPR050553">
    <property type="entry name" value="Thioredoxin_ResA/DsbE_sf"/>
</dbReference>
<feature type="chain" id="PRO_5038401910" evidence="2">
    <location>
        <begin position="22"/>
        <end position="194"/>
    </location>
</feature>
<gene>
    <name evidence="4" type="ORF">SAMN05421810_102475</name>
</gene>
<dbReference type="InterPro" id="IPR013740">
    <property type="entry name" value="Redoxin"/>
</dbReference>
<dbReference type="Pfam" id="PF08534">
    <property type="entry name" value="Redoxin"/>
    <property type="match status" value="1"/>
</dbReference>
<evidence type="ECO:0000256" key="1">
    <source>
        <dbReference type="SAM" id="MobiDB-lite"/>
    </source>
</evidence>
<dbReference type="CDD" id="cd03011">
    <property type="entry name" value="TlpA_like_ScsD_MtbDsbE"/>
    <property type="match status" value="1"/>
</dbReference>
<evidence type="ECO:0000313" key="4">
    <source>
        <dbReference type="EMBL" id="SFP39978.1"/>
    </source>
</evidence>
<keyword evidence="5" id="KW-1185">Reference proteome</keyword>
<evidence type="ECO:0000259" key="3">
    <source>
        <dbReference type="PROSITE" id="PS51352"/>
    </source>
</evidence>
<dbReference type="SUPFAM" id="SSF52833">
    <property type="entry name" value="Thioredoxin-like"/>
    <property type="match status" value="1"/>
</dbReference>
<dbReference type="EMBL" id="FOWW01000002">
    <property type="protein sequence ID" value="SFP39978.1"/>
    <property type="molecule type" value="Genomic_DNA"/>
</dbReference>
<dbReference type="Gene3D" id="3.40.30.10">
    <property type="entry name" value="Glutaredoxin"/>
    <property type="match status" value="1"/>
</dbReference>
<dbReference type="AlphaFoldDB" id="A0A1I5Q0V6"/>
<evidence type="ECO:0000256" key="2">
    <source>
        <dbReference type="SAM" id="SignalP"/>
    </source>
</evidence>
<keyword evidence="2" id="KW-0732">Signal</keyword>
<proteinExistence type="predicted"/>
<dbReference type="GO" id="GO:0016491">
    <property type="term" value="F:oxidoreductase activity"/>
    <property type="evidence" value="ECO:0007669"/>
    <property type="project" value="InterPro"/>
</dbReference>
<dbReference type="GO" id="GO:0016853">
    <property type="term" value="F:isomerase activity"/>
    <property type="evidence" value="ECO:0007669"/>
    <property type="project" value="UniProtKB-KW"/>
</dbReference>
<feature type="signal peptide" evidence="2">
    <location>
        <begin position="1"/>
        <end position="21"/>
    </location>
</feature>
<dbReference type="InterPro" id="IPR013766">
    <property type="entry name" value="Thioredoxin_domain"/>
</dbReference>
<dbReference type="STRING" id="587909.SAMN05421810_102475"/>
<name>A0A1I5Q0V6_9PSEU</name>
<feature type="domain" description="Thioredoxin" evidence="3">
    <location>
        <begin position="57"/>
        <end position="194"/>
    </location>
</feature>
<reference evidence="5" key="1">
    <citation type="submission" date="2016-10" db="EMBL/GenBank/DDBJ databases">
        <authorList>
            <person name="Varghese N."/>
            <person name="Submissions S."/>
        </authorList>
    </citation>
    <scope>NUCLEOTIDE SEQUENCE [LARGE SCALE GENOMIC DNA]</scope>
    <source>
        <strain evidence="5">CGMCC 4.5579</strain>
    </source>
</reference>
<dbReference type="Proteomes" id="UP000198727">
    <property type="component" value="Unassembled WGS sequence"/>
</dbReference>
<organism evidence="4 5">
    <name type="scientific">Amycolatopsis arida</name>
    <dbReference type="NCBI Taxonomy" id="587909"/>
    <lineage>
        <taxon>Bacteria</taxon>
        <taxon>Bacillati</taxon>
        <taxon>Actinomycetota</taxon>
        <taxon>Actinomycetes</taxon>
        <taxon>Pseudonocardiales</taxon>
        <taxon>Pseudonocardiaceae</taxon>
        <taxon>Amycolatopsis</taxon>
    </lineage>
</organism>
<sequence length="194" mass="20454">MGRVRSIGATIAAALAVVAIAGCGTEVDPPPAPPAASQPTMSETAMPERDETGMAEQPAVPERLRFTGTTLDGTQFTGESLAGKAAVLWFWAPWCPKCAAEAPTVAEAARDTAGRVSFVGIAAQDEVPAMRDFVGRHGVGDFPHVADEEGAIWQRFGVTYQPAYAFVRPDGTVDVVKQQLSARELTERVNDLAG</sequence>
<dbReference type="PROSITE" id="PS51257">
    <property type="entry name" value="PROKAR_LIPOPROTEIN"/>
    <property type="match status" value="1"/>
</dbReference>
<dbReference type="PANTHER" id="PTHR42852:SF17">
    <property type="entry name" value="THIOREDOXIN-LIKE PROTEIN HI_1115"/>
    <property type="match status" value="1"/>
</dbReference>
<protein>
    <submittedName>
        <fullName evidence="4">Thiol-disulfide isomerase or thioredoxin</fullName>
    </submittedName>
</protein>
<accession>A0A1I5Q0V6</accession>